<dbReference type="Gene3D" id="3.30.379.10">
    <property type="entry name" value="Chitobiase/beta-hexosaminidase domain 2-like"/>
    <property type="match status" value="1"/>
</dbReference>
<feature type="transmembrane region" description="Helical" evidence="7">
    <location>
        <begin position="23"/>
        <end position="44"/>
    </location>
</feature>
<evidence type="ECO:0000256" key="2">
    <source>
        <dbReference type="ARBA" id="ARBA00006285"/>
    </source>
</evidence>
<evidence type="ECO:0000256" key="1">
    <source>
        <dbReference type="ARBA" id="ARBA00001231"/>
    </source>
</evidence>
<dbReference type="Gene3D" id="3.20.20.80">
    <property type="entry name" value="Glycosidases"/>
    <property type="match status" value="1"/>
</dbReference>
<evidence type="ECO:0000259" key="9">
    <source>
        <dbReference type="Pfam" id="PF02838"/>
    </source>
</evidence>
<dbReference type="SUPFAM" id="SSF55545">
    <property type="entry name" value="beta-N-acetylhexosaminidase-like domain"/>
    <property type="match status" value="1"/>
</dbReference>
<dbReference type="PRINTS" id="PR00738">
    <property type="entry name" value="GLHYDRLASE20"/>
</dbReference>
<dbReference type="PANTHER" id="PTHR22600">
    <property type="entry name" value="BETA-HEXOSAMINIDASE"/>
    <property type="match status" value="1"/>
</dbReference>
<feature type="domain" description="Beta-hexosaminidase bacterial type N-terminal" evidence="9">
    <location>
        <begin position="64"/>
        <end position="226"/>
    </location>
</feature>
<keyword evidence="7" id="KW-1133">Transmembrane helix</keyword>
<feature type="domain" description="Glycoside hydrolase family 20 catalytic" evidence="8">
    <location>
        <begin position="230"/>
        <end position="580"/>
    </location>
</feature>
<dbReference type="InterPro" id="IPR015883">
    <property type="entry name" value="Glyco_hydro_20_cat"/>
</dbReference>
<feature type="region of interest" description="Disordered" evidence="6">
    <location>
        <begin position="122"/>
        <end position="141"/>
    </location>
</feature>
<evidence type="ECO:0000259" key="8">
    <source>
        <dbReference type="Pfam" id="PF00728"/>
    </source>
</evidence>
<protein>
    <recommendedName>
        <fullName evidence="3">beta-N-acetylhexosaminidase</fullName>
        <ecNumber evidence="3">3.2.1.52</ecNumber>
    </recommendedName>
</protein>
<evidence type="ECO:0000256" key="7">
    <source>
        <dbReference type="SAM" id="Phobius"/>
    </source>
</evidence>
<dbReference type="Pfam" id="PF00728">
    <property type="entry name" value="Glyco_hydro_20"/>
    <property type="match status" value="1"/>
</dbReference>
<gene>
    <name evidence="10" type="ORF">GCM10025864_02740</name>
</gene>
<keyword evidence="4" id="KW-0378">Hydrolase</keyword>
<name>A0ABQ6HY79_9MICO</name>
<reference evidence="11" key="1">
    <citation type="journal article" date="2019" name="Int. J. Syst. Evol. Microbiol.">
        <title>The Global Catalogue of Microorganisms (GCM) 10K type strain sequencing project: providing services to taxonomists for standard genome sequencing and annotation.</title>
        <authorList>
            <consortium name="The Broad Institute Genomics Platform"/>
            <consortium name="The Broad Institute Genome Sequencing Center for Infectious Disease"/>
            <person name="Wu L."/>
            <person name="Ma J."/>
        </authorList>
    </citation>
    <scope>NUCLEOTIDE SEQUENCE [LARGE SCALE GENOMIC DNA]</scope>
    <source>
        <strain evidence="11">NBRC 106348</strain>
    </source>
</reference>
<dbReference type="Proteomes" id="UP001157091">
    <property type="component" value="Unassembled WGS sequence"/>
</dbReference>
<keyword evidence="11" id="KW-1185">Reference proteome</keyword>
<comment type="caution">
    <text evidence="10">The sequence shown here is derived from an EMBL/GenBank/DDBJ whole genome shotgun (WGS) entry which is preliminary data.</text>
</comment>
<organism evidence="10 11">
    <name type="scientific">Luteimicrobium album</name>
    <dbReference type="NCBI Taxonomy" id="1054550"/>
    <lineage>
        <taxon>Bacteria</taxon>
        <taxon>Bacillati</taxon>
        <taxon>Actinomycetota</taxon>
        <taxon>Actinomycetes</taxon>
        <taxon>Micrococcales</taxon>
        <taxon>Luteimicrobium</taxon>
    </lineage>
</organism>
<dbReference type="SUPFAM" id="SSF51445">
    <property type="entry name" value="(Trans)glycosidases"/>
    <property type="match status" value="1"/>
</dbReference>
<evidence type="ECO:0000256" key="4">
    <source>
        <dbReference type="ARBA" id="ARBA00022801"/>
    </source>
</evidence>
<proteinExistence type="inferred from homology"/>
<dbReference type="InterPro" id="IPR025705">
    <property type="entry name" value="Beta_hexosaminidase_sua/sub"/>
</dbReference>
<dbReference type="PANTHER" id="PTHR22600:SF57">
    <property type="entry name" value="BETA-N-ACETYLHEXOSAMINIDASE"/>
    <property type="match status" value="1"/>
</dbReference>
<evidence type="ECO:0000313" key="10">
    <source>
        <dbReference type="EMBL" id="GMA22515.1"/>
    </source>
</evidence>
<comment type="catalytic activity">
    <reaction evidence="1">
        <text>Hydrolysis of terminal non-reducing N-acetyl-D-hexosamine residues in N-acetyl-beta-D-hexosaminides.</text>
        <dbReference type="EC" id="3.2.1.52"/>
    </reaction>
</comment>
<evidence type="ECO:0000256" key="6">
    <source>
        <dbReference type="SAM" id="MobiDB-lite"/>
    </source>
</evidence>
<comment type="similarity">
    <text evidence="2">Belongs to the glycosyl hydrolase 20 family.</text>
</comment>
<dbReference type="InterPro" id="IPR029018">
    <property type="entry name" value="Hex-like_dom2"/>
</dbReference>
<feature type="compositionally biased region" description="Low complexity" evidence="6">
    <location>
        <begin position="124"/>
        <end position="141"/>
    </location>
</feature>
<dbReference type="EC" id="3.2.1.52" evidence="3"/>
<dbReference type="EMBL" id="BSUK01000001">
    <property type="protein sequence ID" value="GMA22515.1"/>
    <property type="molecule type" value="Genomic_DNA"/>
</dbReference>
<keyword evidence="5" id="KW-0326">Glycosidase</keyword>
<dbReference type="InterPro" id="IPR017853">
    <property type="entry name" value="GH"/>
</dbReference>
<evidence type="ECO:0000256" key="3">
    <source>
        <dbReference type="ARBA" id="ARBA00012663"/>
    </source>
</evidence>
<evidence type="ECO:0000313" key="11">
    <source>
        <dbReference type="Proteomes" id="UP001157091"/>
    </source>
</evidence>
<dbReference type="RefSeq" id="WP_284291562.1">
    <property type="nucleotide sequence ID" value="NZ_BSUK01000001.1"/>
</dbReference>
<dbReference type="InterPro" id="IPR015882">
    <property type="entry name" value="HEX_bac_N"/>
</dbReference>
<keyword evidence="7" id="KW-0472">Membrane</keyword>
<keyword evidence="7" id="KW-0812">Transmembrane</keyword>
<dbReference type="Pfam" id="PF02838">
    <property type="entry name" value="Glyco_hydro_20b"/>
    <property type="match status" value="1"/>
</dbReference>
<evidence type="ECO:0000256" key="5">
    <source>
        <dbReference type="ARBA" id="ARBA00023295"/>
    </source>
</evidence>
<sequence>MSPHDDVPPSADRRPPRTGRRRWVTVAVVAAVVVAGGVTGVVLATRGDDGPATPAATGASAPLSLIPLPSKVERTSGPAFALDGTTRVVTEVDPAANAAARKATPGVGEDLAAQLRRSTGLALPTSTVTSSGASTSPAPEGSTITLRLSGPQAATWDLDAPLDDPTLERYTLDADSRGVVVTSGTPAGLFRGVQTLRQLLPASSAAPDAQPAPSGGWTVPAVRITDEPRFAYRGALLDVARRFYPVKDVERYIDDIAQYKIDALHLHLTDDQGWRIVVDGEPTLTTVGASTQSGFAPGTGGPWYYTKEQYAQIVAYAARRFITVVPEIDGPGHTLAAQASIGSLRCDGTRAKPYSGFDVGNPMVCASDANLANIRSYLRAVTRAVVAQNPGPYLHLGGDEVPDPPKGWYESYTAAANRSAAAAGKTVIAWHQWVTGAPLPQGSVMEYWGTGSDRNAWTPDNVTQLKSAVAQGAKILMAPADRTYLDMHESPIDDLGLEWAGITDVEHAYDWEPETVLADDGVDLTGHVYGVEAALWADRTYPGSLTHLPTSTDEFMPVDQYMDAKAFPRLPAIAEVAWTAQSARHPGDFKTRLVAQAPRWKAEGIGYTEVPDLDWG</sequence>
<accession>A0ABQ6HY79</accession>